<feature type="non-terminal residue" evidence="2">
    <location>
        <position position="1"/>
    </location>
</feature>
<name>A0A6J4LC04_9ACTN</name>
<evidence type="ECO:0000313" key="2">
    <source>
        <dbReference type="EMBL" id="CAA9326746.1"/>
    </source>
</evidence>
<organism evidence="2">
    <name type="scientific">uncultured Friedmanniella sp</name>
    <dbReference type="NCBI Taxonomy" id="335381"/>
    <lineage>
        <taxon>Bacteria</taxon>
        <taxon>Bacillati</taxon>
        <taxon>Actinomycetota</taxon>
        <taxon>Actinomycetes</taxon>
        <taxon>Propionibacteriales</taxon>
        <taxon>Nocardioidaceae</taxon>
        <taxon>Friedmanniella</taxon>
        <taxon>environmental samples</taxon>
    </lineage>
</organism>
<gene>
    <name evidence="2" type="ORF">AVDCRST_MAG48-2935</name>
</gene>
<accession>A0A6J4LC04</accession>
<proteinExistence type="predicted"/>
<evidence type="ECO:0000256" key="1">
    <source>
        <dbReference type="SAM" id="MobiDB-lite"/>
    </source>
</evidence>
<feature type="compositionally biased region" description="Low complexity" evidence="1">
    <location>
        <begin position="55"/>
        <end position="64"/>
    </location>
</feature>
<sequence length="139" mass="14368">ARHPDAPARAGPAAPPQPGRDGDRGGRRPARHRGHLVPARGRRPGAARPRRHPGPAEAPASRPARLADRAGRRRLVHPRQPPGPGRGGRRGRRAGRDRPAGGPVPRHAVPQPGEPAGRHPAHGRTVARVGVAAGGAAGL</sequence>
<feature type="compositionally biased region" description="Basic residues" evidence="1">
    <location>
        <begin position="27"/>
        <end position="53"/>
    </location>
</feature>
<protein>
    <submittedName>
        <fullName evidence="2">Uncharacterized protein</fullName>
    </submittedName>
</protein>
<dbReference type="EMBL" id="CADCTS010000420">
    <property type="protein sequence ID" value="CAA9326746.1"/>
    <property type="molecule type" value="Genomic_DNA"/>
</dbReference>
<feature type="region of interest" description="Disordered" evidence="1">
    <location>
        <begin position="1"/>
        <end position="139"/>
    </location>
</feature>
<feature type="non-terminal residue" evidence="2">
    <location>
        <position position="139"/>
    </location>
</feature>
<reference evidence="2" key="1">
    <citation type="submission" date="2020-02" db="EMBL/GenBank/DDBJ databases">
        <authorList>
            <person name="Meier V. D."/>
        </authorList>
    </citation>
    <scope>NUCLEOTIDE SEQUENCE</scope>
    <source>
        <strain evidence="2">AVDCRST_MAG48</strain>
    </source>
</reference>
<dbReference type="AlphaFoldDB" id="A0A6J4LC04"/>